<dbReference type="SUPFAM" id="SSF46894">
    <property type="entry name" value="C-terminal effector domain of the bipartite response regulators"/>
    <property type="match status" value="1"/>
</dbReference>
<reference evidence="2 3" key="1">
    <citation type="submission" date="2017-06" db="EMBL/GenBank/DDBJ databases">
        <title>Complete genome sequence of Nitrospirillum amazonense strain CBAmC, an endophytic nitrogen-fixing and plant growth-promoting bacterium, isolated from sugarcane.</title>
        <authorList>
            <person name="Schwab S."/>
            <person name="dos Santos Teixeira K.R."/>
            <person name="Simoes Araujo J.L."/>
            <person name="Soares Vidal M."/>
            <person name="Borges de Freitas H.R."/>
            <person name="Rivello Crivelaro A.L."/>
            <person name="Bueno de Camargo Nunes A."/>
            <person name="dos Santos C.M."/>
            <person name="Palmeira da Silva Rosa D."/>
            <person name="da Silva Padilha D."/>
            <person name="da Silva E."/>
            <person name="Araujo Terra L."/>
            <person name="Soares Mendes V."/>
            <person name="Farinelli L."/>
            <person name="Magalhaes Cruz L."/>
            <person name="Baldani J.I."/>
        </authorList>
    </citation>
    <scope>NUCLEOTIDE SEQUENCE [LARGE SCALE GENOMIC DNA]</scope>
    <source>
        <strain evidence="2 3">CBAmC</strain>
    </source>
</reference>
<dbReference type="KEGG" id="nao:Y958_20590"/>
<dbReference type="AlphaFoldDB" id="A0A248JXL1"/>
<dbReference type="CDD" id="cd06170">
    <property type="entry name" value="LuxR_C_like"/>
    <property type="match status" value="1"/>
</dbReference>
<dbReference type="Proteomes" id="UP000197153">
    <property type="component" value="Chromosome 2"/>
</dbReference>
<sequence>MPMPPSPRELKCLHLLAHGSSPKEIAYDLDLKVISVNLYLSRVRAKLNAKSLPHAVFLASRQGLLR</sequence>
<dbReference type="InterPro" id="IPR000792">
    <property type="entry name" value="Tscrpt_reg_LuxR_C"/>
</dbReference>
<name>A0A248JXL1_9PROT</name>
<feature type="domain" description="HTH luxR-type" evidence="1">
    <location>
        <begin position="1"/>
        <end position="63"/>
    </location>
</feature>
<dbReference type="Pfam" id="PF00196">
    <property type="entry name" value="GerE"/>
    <property type="match status" value="1"/>
</dbReference>
<keyword evidence="3" id="KW-1185">Reference proteome</keyword>
<dbReference type="GO" id="GO:0006355">
    <property type="term" value="P:regulation of DNA-templated transcription"/>
    <property type="evidence" value="ECO:0007669"/>
    <property type="project" value="InterPro"/>
</dbReference>
<dbReference type="InterPro" id="IPR016032">
    <property type="entry name" value="Sig_transdc_resp-reg_C-effctor"/>
</dbReference>
<organism evidence="2 3">
    <name type="scientific">Nitrospirillum viridazoti CBAmc</name>
    <dbReference type="NCBI Taxonomy" id="1441467"/>
    <lineage>
        <taxon>Bacteria</taxon>
        <taxon>Pseudomonadati</taxon>
        <taxon>Pseudomonadota</taxon>
        <taxon>Alphaproteobacteria</taxon>
        <taxon>Rhodospirillales</taxon>
        <taxon>Azospirillaceae</taxon>
        <taxon>Nitrospirillum</taxon>
        <taxon>Nitrospirillum viridazoti</taxon>
    </lineage>
</organism>
<dbReference type="SMART" id="SM00421">
    <property type="entry name" value="HTH_LUXR"/>
    <property type="match status" value="1"/>
</dbReference>
<dbReference type="PROSITE" id="PS50043">
    <property type="entry name" value="HTH_LUXR_2"/>
    <property type="match status" value="1"/>
</dbReference>
<gene>
    <name evidence="2" type="ORF">Y958_20590</name>
</gene>
<proteinExistence type="predicted"/>
<dbReference type="InterPro" id="IPR036388">
    <property type="entry name" value="WH-like_DNA-bd_sf"/>
</dbReference>
<dbReference type="GO" id="GO:0003677">
    <property type="term" value="F:DNA binding"/>
    <property type="evidence" value="ECO:0007669"/>
    <property type="project" value="InterPro"/>
</dbReference>
<evidence type="ECO:0000313" key="2">
    <source>
        <dbReference type="EMBL" id="ASG23231.1"/>
    </source>
</evidence>
<evidence type="ECO:0000259" key="1">
    <source>
        <dbReference type="PROSITE" id="PS50043"/>
    </source>
</evidence>
<protein>
    <recommendedName>
        <fullName evidence="1">HTH luxR-type domain-containing protein</fullName>
    </recommendedName>
</protein>
<dbReference type="EMBL" id="CP022111">
    <property type="protein sequence ID" value="ASG23231.1"/>
    <property type="molecule type" value="Genomic_DNA"/>
</dbReference>
<accession>A0A248JXL1</accession>
<evidence type="ECO:0000313" key="3">
    <source>
        <dbReference type="Proteomes" id="UP000197153"/>
    </source>
</evidence>
<dbReference type="Gene3D" id="1.10.10.10">
    <property type="entry name" value="Winged helix-like DNA-binding domain superfamily/Winged helix DNA-binding domain"/>
    <property type="match status" value="1"/>
</dbReference>